<evidence type="ECO:0000313" key="3">
    <source>
        <dbReference type="Proteomes" id="UP000051574"/>
    </source>
</evidence>
<dbReference type="EMBL" id="LJIG01009482">
    <property type="protein sequence ID" value="KRT82991.1"/>
    <property type="molecule type" value="Genomic_DNA"/>
</dbReference>
<keyword evidence="1" id="KW-0472">Membrane</keyword>
<reference evidence="2 3" key="1">
    <citation type="submission" date="2015-09" db="EMBL/GenBank/DDBJ databases">
        <title>Draft genome of the scarab beetle Oryctes borbonicus.</title>
        <authorList>
            <person name="Meyer J.M."/>
            <person name="Markov G.V."/>
            <person name="Baskaran P."/>
            <person name="Herrmann M."/>
            <person name="Sommer R.J."/>
            <person name="Roedelsperger C."/>
        </authorList>
    </citation>
    <scope>NUCLEOTIDE SEQUENCE [LARGE SCALE GENOMIC DNA]</scope>
    <source>
        <strain evidence="2">OB123</strain>
        <tissue evidence="2">Whole animal</tissue>
    </source>
</reference>
<proteinExistence type="predicted"/>
<name>A0A0T6B6K7_9SCAR</name>
<feature type="transmembrane region" description="Helical" evidence="1">
    <location>
        <begin position="125"/>
        <end position="144"/>
    </location>
</feature>
<organism evidence="2 3">
    <name type="scientific">Oryctes borbonicus</name>
    <dbReference type="NCBI Taxonomy" id="1629725"/>
    <lineage>
        <taxon>Eukaryota</taxon>
        <taxon>Metazoa</taxon>
        <taxon>Ecdysozoa</taxon>
        <taxon>Arthropoda</taxon>
        <taxon>Hexapoda</taxon>
        <taxon>Insecta</taxon>
        <taxon>Pterygota</taxon>
        <taxon>Neoptera</taxon>
        <taxon>Endopterygota</taxon>
        <taxon>Coleoptera</taxon>
        <taxon>Polyphaga</taxon>
        <taxon>Scarabaeiformia</taxon>
        <taxon>Scarabaeidae</taxon>
        <taxon>Dynastinae</taxon>
        <taxon>Oryctes</taxon>
    </lineage>
</organism>
<dbReference type="AlphaFoldDB" id="A0A0T6B6K7"/>
<feature type="transmembrane region" description="Helical" evidence="1">
    <location>
        <begin position="150"/>
        <end position="171"/>
    </location>
</feature>
<dbReference type="Pfam" id="PF07898">
    <property type="entry name" value="DUF1676"/>
    <property type="match status" value="1"/>
</dbReference>
<evidence type="ECO:0000256" key="1">
    <source>
        <dbReference type="SAM" id="Phobius"/>
    </source>
</evidence>
<evidence type="ECO:0000313" key="2">
    <source>
        <dbReference type="EMBL" id="KRT82991.1"/>
    </source>
</evidence>
<gene>
    <name evidence="2" type="ORF">AMK59_3958</name>
</gene>
<keyword evidence="3" id="KW-1185">Reference proteome</keyword>
<comment type="caution">
    <text evidence="2">The sequence shown here is derived from an EMBL/GenBank/DDBJ whole genome shotgun (WGS) entry which is preliminary data.</text>
</comment>
<feature type="non-terminal residue" evidence="2">
    <location>
        <position position="1"/>
    </location>
</feature>
<keyword evidence="1" id="KW-0812">Transmembrane</keyword>
<sequence length="217" mass="23971">KEQGGRTAEKIVKMLYVNCLVAVSLASLLAVRLHCAVIKHDSSNTLDVIIDESSHVYVNSVVANYDRQSDNTTNDVNEGDYKKYLLESEESINLADLIELPRLGGGGGGSRGIKGSKGEGFLQKVLPFMVIPFMTSSTLIPIALTMLKFMLLKSAFIGKMAIILLIINMFLRFNQGGGVYSHNINLTPLQKDVAIAHYGYNGDEEYGAYIHHDKRRF</sequence>
<accession>A0A0T6B6K7</accession>
<dbReference type="Proteomes" id="UP000051574">
    <property type="component" value="Unassembled WGS sequence"/>
</dbReference>
<protein>
    <submittedName>
        <fullName evidence="2">Uncharacterized protein</fullName>
    </submittedName>
</protein>
<dbReference type="InterPro" id="IPR012464">
    <property type="entry name" value="DUF1676"/>
</dbReference>
<feature type="transmembrane region" description="Helical" evidence="1">
    <location>
        <begin position="15"/>
        <end position="33"/>
    </location>
</feature>
<keyword evidence="1" id="KW-1133">Transmembrane helix</keyword>
<dbReference type="OrthoDB" id="6624538at2759"/>